<dbReference type="AlphaFoldDB" id="A0A162VW38"/>
<protein>
    <recommendedName>
        <fullName evidence="5">Ribosomal RNA large subunit methyltransferase H</fullName>
        <ecNumber evidence="5">2.1.1.177</ecNumber>
    </recommendedName>
    <alternativeName>
        <fullName evidence="5">23S rRNA (pseudouridine1915-N3)-methyltransferase</fullName>
    </alternativeName>
    <alternativeName>
        <fullName evidence="5">23S rRNA m3Psi1915 methyltransferase</fullName>
    </alternativeName>
    <alternativeName>
        <fullName evidence="5">rRNA (pseudouridine-N3-)-methyltransferase RlmH</fullName>
    </alternativeName>
</protein>
<evidence type="ECO:0000256" key="1">
    <source>
        <dbReference type="ARBA" id="ARBA00022603"/>
    </source>
</evidence>
<dbReference type="EMBL" id="JAGIBU010000003">
    <property type="protein sequence ID" value="MBS7824626.1"/>
    <property type="molecule type" value="Genomic_DNA"/>
</dbReference>
<comment type="catalytic activity">
    <reaction evidence="5">
        <text>pseudouridine(1915) in 23S rRNA + S-adenosyl-L-methionine = N(3)-methylpseudouridine(1915) in 23S rRNA + S-adenosyl-L-homocysteine + H(+)</text>
        <dbReference type="Rhea" id="RHEA:42752"/>
        <dbReference type="Rhea" id="RHEA-COMP:10221"/>
        <dbReference type="Rhea" id="RHEA-COMP:10222"/>
        <dbReference type="ChEBI" id="CHEBI:15378"/>
        <dbReference type="ChEBI" id="CHEBI:57856"/>
        <dbReference type="ChEBI" id="CHEBI:59789"/>
        <dbReference type="ChEBI" id="CHEBI:65314"/>
        <dbReference type="ChEBI" id="CHEBI:74486"/>
        <dbReference type="EC" id="2.1.1.177"/>
    </reaction>
</comment>
<dbReference type="Proteomes" id="UP000680020">
    <property type="component" value="Unassembled WGS sequence"/>
</dbReference>
<dbReference type="GO" id="GO:0005737">
    <property type="term" value="C:cytoplasm"/>
    <property type="evidence" value="ECO:0007669"/>
    <property type="project" value="UniProtKB-SubCell"/>
</dbReference>
<dbReference type="GO" id="GO:0070038">
    <property type="term" value="F:rRNA (pseudouridine-N3-)-methyltransferase activity"/>
    <property type="evidence" value="ECO:0007669"/>
    <property type="project" value="UniProtKB-UniRule"/>
</dbReference>
<organism evidence="6 7">
    <name type="scientific">Wohlfahrtiimonas chitiniclastica</name>
    <dbReference type="NCBI Taxonomy" id="400946"/>
    <lineage>
        <taxon>Bacteria</taxon>
        <taxon>Pseudomonadati</taxon>
        <taxon>Pseudomonadota</taxon>
        <taxon>Gammaproteobacteria</taxon>
        <taxon>Cardiobacteriales</taxon>
        <taxon>Ignatzschineriaceae</taxon>
        <taxon>Wohlfahrtiimonas</taxon>
    </lineage>
</organism>
<dbReference type="Pfam" id="PF02590">
    <property type="entry name" value="SPOUT_MTase"/>
    <property type="match status" value="1"/>
</dbReference>
<dbReference type="SUPFAM" id="SSF75217">
    <property type="entry name" value="alpha/beta knot"/>
    <property type="match status" value="1"/>
</dbReference>
<dbReference type="InterPro" id="IPR029026">
    <property type="entry name" value="tRNA_m1G_MTases_N"/>
</dbReference>
<dbReference type="EC" id="2.1.1.177" evidence="5"/>
<comment type="caution">
    <text evidence="6">The sequence shown here is derived from an EMBL/GenBank/DDBJ whole genome shotgun (WGS) entry which is preliminary data.</text>
</comment>
<dbReference type="Gene3D" id="3.40.1280.10">
    <property type="match status" value="1"/>
</dbReference>
<keyword evidence="5" id="KW-0698">rRNA processing</keyword>
<keyword evidence="5" id="KW-0963">Cytoplasm</keyword>
<dbReference type="CDD" id="cd18081">
    <property type="entry name" value="RlmH-like"/>
    <property type="match status" value="1"/>
</dbReference>
<comment type="similarity">
    <text evidence="4 5">Belongs to the RNA methyltransferase RlmH family.</text>
</comment>
<comment type="subunit">
    <text evidence="5">Homodimer.</text>
</comment>
<evidence type="ECO:0000256" key="3">
    <source>
        <dbReference type="ARBA" id="ARBA00022691"/>
    </source>
</evidence>
<dbReference type="RefSeq" id="WP_008315708.1">
    <property type="nucleotide sequence ID" value="NZ_CP115969.1"/>
</dbReference>
<accession>A0A162VW38</accession>
<name>A0A162VW38_9GAMM</name>
<dbReference type="HAMAP" id="MF_00658">
    <property type="entry name" value="23SrRNA_methyltr_H"/>
    <property type="match status" value="1"/>
</dbReference>
<comment type="function">
    <text evidence="5">Specifically methylates the pseudouridine at position 1915 (m3Psi1915) in 23S rRNA.</text>
</comment>
<gene>
    <name evidence="5 6" type="primary">rlmH</name>
    <name evidence="6" type="ORF">J7561_05335</name>
</gene>
<dbReference type="NCBIfam" id="TIGR00246">
    <property type="entry name" value="tRNA_RlmH_YbeA"/>
    <property type="match status" value="1"/>
</dbReference>
<dbReference type="PANTHER" id="PTHR33603">
    <property type="entry name" value="METHYLTRANSFERASE"/>
    <property type="match status" value="1"/>
</dbReference>
<keyword evidence="2 5" id="KW-0808">Transferase</keyword>
<evidence type="ECO:0000256" key="5">
    <source>
        <dbReference type="HAMAP-Rule" id="MF_00658"/>
    </source>
</evidence>
<keyword evidence="3 5" id="KW-0949">S-adenosyl-L-methionine</keyword>
<dbReference type="PIRSF" id="PIRSF004505">
    <property type="entry name" value="MT_bac"/>
    <property type="match status" value="1"/>
</dbReference>
<dbReference type="InterPro" id="IPR003742">
    <property type="entry name" value="RlmH-like"/>
</dbReference>
<sequence>MIVHLIAIGNNMPSWVKEGFDEYQSRLRNEVQLKMVEIPAQARKKNADISKILKEEGQKMLAAVPKGARIVGLDVVGKAVTTPELSQMMAGWLQGGTDIALLIGGPEGFSDDVKQSFQQSISLSKLTLPHPMVRILVAEQLFRAWSILHNHPYHRE</sequence>
<comment type="subcellular location">
    <subcellularLocation>
        <location evidence="5">Cytoplasm</location>
    </subcellularLocation>
</comment>
<dbReference type="InterPro" id="IPR029028">
    <property type="entry name" value="Alpha/beta_knot_MTases"/>
</dbReference>
<feature type="binding site" evidence="5">
    <location>
        <begin position="123"/>
        <end position="128"/>
    </location>
    <ligand>
        <name>S-adenosyl-L-methionine</name>
        <dbReference type="ChEBI" id="CHEBI:59789"/>
    </ligand>
</feature>
<dbReference type="NCBIfam" id="NF000986">
    <property type="entry name" value="PRK00103.1-4"/>
    <property type="match status" value="1"/>
</dbReference>
<evidence type="ECO:0000313" key="6">
    <source>
        <dbReference type="EMBL" id="MBS7824626.1"/>
    </source>
</evidence>
<evidence type="ECO:0000256" key="4">
    <source>
        <dbReference type="ARBA" id="ARBA00038303"/>
    </source>
</evidence>
<keyword evidence="1 5" id="KW-0489">Methyltransferase</keyword>
<reference evidence="6" key="1">
    <citation type="submission" date="2021-03" db="EMBL/GenBank/DDBJ databases">
        <title>Identification and antibiotic profiling of Wohlfahrtiimonas chitiniclastica, an underestimated human pathogen.</title>
        <authorList>
            <person name="Kopf A."/>
            <person name="Bunk B."/>
            <person name="Coldewey S."/>
            <person name="Gunzer F."/>
            <person name="Riedel T."/>
            <person name="Schroettner P."/>
        </authorList>
    </citation>
    <scope>NUCLEOTIDE SEQUENCE</scope>
    <source>
        <strain evidence="6">DSM 100917</strain>
    </source>
</reference>
<evidence type="ECO:0000313" key="7">
    <source>
        <dbReference type="Proteomes" id="UP000680020"/>
    </source>
</evidence>
<feature type="binding site" evidence="5">
    <location>
        <position position="73"/>
    </location>
    <ligand>
        <name>S-adenosyl-L-methionine</name>
        <dbReference type="ChEBI" id="CHEBI:59789"/>
    </ligand>
</feature>
<feature type="binding site" evidence="5">
    <location>
        <position position="104"/>
    </location>
    <ligand>
        <name>S-adenosyl-L-methionine</name>
        <dbReference type="ChEBI" id="CHEBI:59789"/>
    </ligand>
</feature>
<evidence type="ECO:0000256" key="2">
    <source>
        <dbReference type="ARBA" id="ARBA00022679"/>
    </source>
</evidence>
<proteinExistence type="inferred from homology"/>
<dbReference type="PANTHER" id="PTHR33603:SF1">
    <property type="entry name" value="RIBOSOMAL RNA LARGE SUBUNIT METHYLTRANSFERASE H"/>
    <property type="match status" value="1"/>
</dbReference>